<keyword evidence="4 5" id="KW-0472">Membrane</keyword>
<dbReference type="OrthoDB" id="5348404at2759"/>
<feature type="transmembrane region" description="Helical" evidence="5">
    <location>
        <begin position="69"/>
        <end position="90"/>
    </location>
</feature>
<comment type="caution">
    <text evidence="6">The sequence shown here is derived from an EMBL/GenBank/DDBJ whole genome shotgun (WGS) entry which is preliminary data.</text>
</comment>
<comment type="subcellular location">
    <subcellularLocation>
        <location evidence="1">Membrane</location>
        <topology evidence="1">Multi-pass membrane protein</topology>
    </subcellularLocation>
</comment>
<evidence type="ECO:0008006" key="8">
    <source>
        <dbReference type="Google" id="ProtNLM"/>
    </source>
</evidence>
<accession>A0A438N263</accession>
<gene>
    <name evidence="6" type="ORF">B0A52_06411</name>
</gene>
<dbReference type="Pfam" id="PF03619">
    <property type="entry name" value="Solute_trans_a"/>
    <property type="match status" value="1"/>
</dbReference>
<feature type="transmembrane region" description="Helical" evidence="5">
    <location>
        <begin position="102"/>
        <end position="120"/>
    </location>
</feature>
<name>A0A438N263_EXOME</name>
<dbReference type="AlphaFoldDB" id="A0A438N263"/>
<reference evidence="6 7" key="1">
    <citation type="submission" date="2017-03" db="EMBL/GenBank/DDBJ databases">
        <title>Genomes of endolithic fungi from Antarctica.</title>
        <authorList>
            <person name="Coleine C."/>
            <person name="Masonjones S."/>
            <person name="Stajich J.E."/>
        </authorList>
    </citation>
    <scope>NUCLEOTIDE SEQUENCE [LARGE SCALE GENOMIC DNA]</scope>
    <source>
        <strain evidence="6 7">CCFEE 6314</strain>
    </source>
</reference>
<dbReference type="InterPro" id="IPR005178">
    <property type="entry name" value="Ostalpha/TMEM184C"/>
</dbReference>
<dbReference type="GO" id="GO:0016020">
    <property type="term" value="C:membrane"/>
    <property type="evidence" value="ECO:0007669"/>
    <property type="project" value="UniProtKB-SubCell"/>
</dbReference>
<feature type="transmembrane region" description="Helical" evidence="5">
    <location>
        <begin position="190"/>
        <end position="211"/>
    </location>
</feature>
<organism evidence="6 7">
    <name type="scientific">Exophiala mesophila</name>
    <name type="common">Black yeast-like fungus</name>
    <dbReference type="NCBI Taxonomy" id="212818"/>
    <lineage>
        <taxon>Eukaryota</taxon>
        <taxon>Fungi</taxon>
        <taxon>Dikarya</taxon>
        <taxon>Ascomycota</taxon>
        <taxon>Pezizomycotina</taxon>
        <taxon>Eurotiomycetes</taxon>
        <taxon>Chaetothyriomycetidae</taxon>
        <taxon>Chaetothyriales</taxon>
        <taxon>Herpotrichiellaceae</taxon>
        <taxon>Exophiala</taxon>
    </lineage>
</organism>
<proteinExistence type="predicted"/>
<evidence type="ECO:0000256" key="5">
    <source>
        <dbReference type="SAM" id="Phobius"/>
    </source>
</evidence>
<dbReference type="PANTHER" id="PTHR23423">
    <property type="entry name" value="ORGANIC SOLUTE TRANSPORTER-RELATED"/>
    <property type="match status" value="1"/>
</dbReference>
<dbReference type="EMBL" id="NAJM01000027">
    <property type="protein sequence ID" value="RVX69766.1"/>
    <property type="molecule type" value="Genomic_DNA"/>
</dbReference>
<feature type="transmembrane region" description="Helical" evidence="5">
    <location>
        <begin position="267"/>
        <end position="288"/>
    </location>
</feature>
<feature type="transmembrane region" description="Helical" evidence="5">
    <location>
        <begin position="33"/>
        <end position="57"/>
    </location>
</feature>
<feature type="transmembrane region" description="Helical" evidence="5">
    <location>
        <begin position="158"/>
        <end position="178"/>
    </location>
</feature>
<protein>
    <recommendedName>
        <fullName evidence="8">DUF300-domain-containing protein</fullName>
    </recommendedName>
</protein>
<evidence type="ECO:0000256" key="4">
    <source>
        <dbReference type="ARBA" id="ARBA00023136"/>
    </source>
</evidence>
<dbReference type="VEuPathDB" id="FungiDB:PV10_06196"/>
<feature type="transmembrane region" description="Helical" evidence="5">
    <location>
        <begin position="231"/>
        <end position="247"/>
    </location>
</feature>
<evidence type="ECO:0000313" key="6">
    <source>
        <dbReference type="EMBL" id="RVX69766.1"/>
    </source>
</evidence>
<dbReference type="SMART" id="SM01417">
    <property type="entry name" value="Solute_trans_a"/>
    <property type="match status" value="1"/>
</dbReference>
<dbReference type="Proteomes" id="UP000288859">
    <property type="component" value="Unassembled WGS sequence"/>
</dbReference>
<evidence type="ECO:0000256" key="3">
    <source>
        <dbReference type="ARBA" id="ARBA00022989"/>
    </source>
</evidence>
<keyword evidence="2 5" id="KW-0812">Transmembrane</keyword>
<evidence type="ECO:0000256" key="2">
    <source>
        <dbReference type="ARBA" id="ARBA00022692"/>
    </source>
</evidence>
<sequence>MALQVRSNQCPDAPSTAYVTGEPISGSFTFQQIILIVAWVCFGVTLLLWLGLAIPHLRRYNIPDEQRQIFRIILTPLIFAIFAVAAIHSYSAANYLAAIPNLYEAWALASLFLLYVHFVVPEAHTREEFFAQVEQRKQNGEIVPGGTLKLFRRLWRTVFFYLALYTILIIIGEILEATKAACSTSKKPRVGHIIIQVLELGGTIYVILAIIKFQRRFKEYMPDRKALPKLITFKLFVLVTTLQRFIFNILKSQVEGSSKVTYRDITVGIPALLTCVEAVVFTASYYLTFHAKEYRDHRVETRSISGMFGALLHALNPMDLIRGIGYALSFRHQPAKSSI</sequence>
<keyword evidence="3 5" id="KW-1133">Transmembrane helix</keyword>
<evidence type="ECO:0000256" key="1">
    <source>
        <dbReference type="ARBA" id="ARBA00004141"/>
    </source>
</evidence>
<evidence type="ECO:0000313" key="7">
    <source>
        <dbReference type="Proteomes" id="UP000288859"/>
    </source>
</evidence>